<dbReference type="RefSeq" id="WP_163097437.1">
    <property type="nucleotide sequence ID" value="NZ_CP127523.1"/>
</dbReference>
<proteinExistence type="predicted"/>
<reference evidence="2" key="1">
    <citation type="submission" date="2019-11" db="EMBL/GenBank/DDBJ databases">
        <title>Acidithiobacillus ferrianus sp. nov.: a facultatively anaerobic and extremely acidophilic chemolithoautotroph.</title>
        <authorList>
            <person name="Norris P.R."/>
            <person name="Falagan C."/>
            <person name="Moya-Beltran A."/>
            <person name="Castro M."/>
            <person name="Quatrini R."/>
            <person name="Johnson D.B."/>
        </authorList>
    </citation>
    <scope>NUCLEOTIDE SEQUENCE [LARGE SCALE GENOMIC DNA]</scope>
    <source>
        <strain evidence="2">MG</strain>
    </source>
</reference>
<accession>A0A845UE83</accession>
<comment type="caution">
    <text evidence="2">The sequence shown here is derived from an EMBL/GenBank/DDBJ whole genome shotgun (WGS) entry which is preliminary data.</text>
</comment>
<protein>
    <submittedName>
        <fullName evidence="2">Carotenoid 1,2-hydratase</fullName>
    </submittedName>
</protein>
<dbReference type="EMBL" id="WNJL01000023">
    <property type="protein sequence ID" value="NDU42194.1"/>
    <property type="molecule type" value="Genomic_DNA"/>
</dbReference>
<dbReference type="PANTHER" id="PTHR38591:SF1">
    <property type="entry name" value="BLL1000 PROTEIN"/>
    <property type="match status" value="1"/>
</dbReference>
<dbReference type="Pfam" id="PF07143">
    <property type="entry name" value="CrtC"/>
    <property type="match status" value="1"/>
</dbReference>
<dbReference type="InterPro" id="IPR023374">
    <property type="entry name" value="AttH-like_dom_sf"/>
</dbReference>
<dbReference type="PANTHER" id="PTHR38591">
    <property type="entry name" value="HYDROLASE"/>
    <property type="match status" value="1"/>
</dbReference>
<evidence type="ECO:0000313" key="2">
    <source>
        <dbReference type="EMBL" id="NDU42194.1"/>
    </source>
</evidence>
<gene>
    <name evidence="2" type="ORF">GL267_05905</name>
</gene>
<evidence type="ECO:0000259" key="1">
    <source>
        <dbReference type="Pfam" id="PF07143"/>
    </source>
</evidence>
<dbReference type="SUPFAM" id="SSF159245">
    <property type="entry name" value="AttH-like"/>
    <property type="match status" value="1"/>
</dbReference>
<dbReference type="Pfam" id="PF17186">
    <property type="entry name" value="Lipocalin_9"/>
    <property type="match status" value="1"/>
</dbReference>
<sequence length="379" mass="42342">MIRARLRGHTGGGVIAGAAILLAGFWTRALADAPPAHPLPLQPTPTVKVSRQMPLQFPNALGSHPDFPMEWWYVTGWLHTSTGQPLGFQVTFFRVRPARVWANPSAFNPRTLIFAEAAVSDLHVGHLLTAQRRARAGLGLAGAVRNRTDVWIRHWYLRQQGQDYEARIRGKDLRYRLRFTPTQPAMLEGPQGVSQKGPDPQNASYYYSIPHLRVSGSVDIKGQSAQVSGSAWLDHEWSAAYLPKAAVGWDWLGVNLDDGGALMVFMMRRTDGSPLWLAATQRDARGRVRYIPAKDIHMHPEGWWRSPQTGIRYPVRWRVQVGNSRLVIVPRMDDQEFDARRSSGTVYWEGAIRAVAGKRTVGKGYLELTGYGGRLTLGP</sequence>
<feature type="domain" description="AttH" evidence="1">
    <location>
        <begin position="69"/>
        <end position="238"/>
    </location>
</feature>
<dbReference type="Gene3D" id="2.40.370.10">
    <property type="entry name" value="AttH-like domain"/>
    <property type="match status" value="2"/>
</dbReference>
<name>A0A845UE83_9PROT</name>
<dbReference type="InterPro" id="IPR010791">
    <property type="entry name" value="AttH_dom"/>
</dbReference>
<organism evidence="2">
    <name type="scientific">Acidithiobacillus ferrianus</name>
    <dbReference type="NCBI Taxonomy" id="2678518"/>
    <lineage>
        <taxon>Bacteria</taxon>
        <taxon>Pseudomonadati</taxon>
        <taxon>Pseudomonadota</taxon>
        <taxon>Acidithiobacillia</taxon>
        <taxon>Acidithiobacillales</taxon>
        <taxon>Acidithiobacillaceae</taxon>
        <taxon>Acidithiobacillus</taxon>
    </lineage>
</organism>
<dbReference type="AlphaFoldDB" id="A0A845UE83"/>